<reference evidence="2" key="1">
    <citation type="journal article" date="2017" name="Cell">
        <title>Insights into land plant evolution garnered from the Marchantia polymorpha genome.</title>
        <authorList>
            <person name="Bowman J.L."/>
            <person name="Kohchi T."/>
            <person name="Yamato K.T."/>
            <person name="Jenkins J."/>
            <person name="Shu S."/>
            <person name="Ishizaki K."/>
            <person name="Yamaoka S."/>
            <person name="Nishihama R."/>
            <person name="Nakamura Y."/>
            <person name="Berger F."/>
            <person name="Adam C."/>
            <person name="Aki S.S."/>
            <person name="Althoff F."/>
            <person name="Araki T."/>
            <person name="Arteaga-Vazquez M.A."/>
            <person name="Balasubrmanian S."/>
            <person name="Barry K."/>
            <person name="Bauer D."/>
            <person name="Boehm C.R."/>
            <person name="Briginshaw L."/>
            <person name="Caballero-Perez J."/>
            <person name="Catarino B."/>
            <person name="Chen F."/>
            <person name="Chiyoda S."/>
            <person name="Chovatia M."/>
            <person name="Davies K.M."/>
            <person name="Delmans M."/>
            <person name="Demura T."/>
            <person name="Dierschke T."/>
            <person name="Dolan L."/>
            <person name="Dorantes-Acosta A.E."/>
            <person name="Eklund D.M."/>
            <person name="Florent S.N."/>
            <person name="Flores-Sandoval E."/>
            <person name="Fujiyama A."/>
            <person name="Fukuzawa H."/>
            <person name="Galik B."/>
            <person name="Grimanelli D."/>
            <person name="Grimwood J."/>
            <person name="Grossniklaus U."/>
            <person name="Hamada T."/>
            <person name="Haseloff J."/>
            <person name="Hetherington A.J."/>
            <person name="Higo A."/>
            <person name="Hirakawa Y."/>
            <person name="Hundley H.N."/>
            <person name="Ikeda Y."/>
            <person name="Inoue K."/>
            <person name="Inoue S.I."/>
            <person name="Ishida S."/>
            <person name="Jia Q."/>
            <person name="Kakita M."/>
            <person name="Kanazawa T."/>
            <person name="Kawai Y."/>
            <person name="Kawashima T."/>
            <person name="Kennedy M."/>
            <person name="Kinose K."/>
            <person name="Kinoshita T."/>
            <person name="Kohara Y."/>
            <person name="Koide E."/>
            <person name="Komatsu K."/>
            <person name="Kopischke S."/>
            <person name="Kubo M."/>
            <person name="Kyozuka J."/>
            <person name="Lagercrantz U."/>
            <person name="Lin S.S."/>
            <person name="Lindquist E."/>
            <person name="Lipzen A.M."/>
            <person name="Lu C.W."/>
            <person name="De Luna E."/>
            <person name="Martienssen R.A."/>
            <person name="Minamino N."/>
            <person name="Mizutani M."/>
            <person name="Mizutani M."/>
            <person name="Mochizuki N."/>
            <person name="Monte I."/>
            <person name="Mosher R."/>
            <person name="Nagasaki H."/>
            <person name="Nakagami H."/>
            <person name="Naramoto S."/>
            <person name="Nishitani K."/>
            <person name="Ohtani M."/>
            <person name="Okamoto T."/>
            <person name="Okumura M."/>
            <person name="Phillips J."/>
            <person name="Pollak B."/>
            <person name="Reinders A."/>
            <person name="Rovekamp M."/>
            <person name="Sano R."/>
            <person name="Sawa S."/>
            <person name="Schmid M.W."/>
            <person name="Shirakawa M."/>
            <person name="Solano R."/>
            <person name="Spunde A."/>
            <person name="Suetsugu N."/>
            <person name="Sugano S."/>
            <person name="Sugiyama A."/>
            <person name="Sun R."/>
            <person name="Suzuki Y."/>
            <person name="Takenaka M."/>
            <person name="Takezawa D."/>
            <person name="Tomogane H."/>
            <person name="Tsuzuki M."/>
            <person name="Ueda T."/>
            <person name="Umeda M."/>
            <person name="Ward J.M."/>
            <person name="Watanabe Y."/>
            <person name="Yazaki K."/>
            <person name="Yokoyama R."/>
            <person name="Yoshitake Y."/>
            <person name="Yotsui I."/>
            <person name="Zachgo S."/>
            <person name="Schmutz J."/>
        </authorList>
    </citation>
    <scope>NUCLEOTIDE SEQUENCE [LARGE SCALE GENOMIC DNA]</scope>
    <source>
        <strain evidence="2">Tak-1</strain>
    </source>
</reference>
<evidence type="ECO:0000313" key="1">
    <source>
        <dbReference type="EMBL" id="PTQ31468.1"/>
    </source>
</evidence>
<dbReference type="Proteomes" id="UP000244005">
    <property type="component" value="Unassembled WGS sequence"/>
</dbReference>
<name>A0A2R6WC96_MARPO</name>
<keyword evidence="2" id="KW-1185">Reference proteome</keyword>
<dbReference type="EMBL" id="KZ772783">
    <property type="protein sequence ID" value="PTQ31468.1"/>
    <property type="molecule type" value="Genomic_DNA"/>
</dbReference>
<accession>A0A2R6WC96</accession>
<protein>
    <submittedName>
        <fullName evidence="1">Uncharacterized protein</fullName>
    </submittedName>
</protein>
<gene>
    <name evidence="1" type="ORF">MARPO_0111s0027</name>
</gene>
<organism evidence="1 2">
    <name type="scientific">Marchantia polymorpha</name>
    <name type="common">Common liverwort</name>
    <name type="synonym">Marchantia aquatica</name>
    <dbReference type="NCBI Taxonomy" id="3197"/>
    <lineage>
        <taxon>Eukaryota</taxon>
        <taxon>Viridiplantae</taxon>
        <taxon>Streptophyta</taxon>
        <taxon>Embryophyta</taxon>
        <taxon>Marchantiophyta</taxon>
        <taxon>Marchantiopsida</taxon>
        <taxon>Marchantiidae</taxon>
        <taxon>Marchantiales</taxon>
        <taxon>Marchantiaceae</taxon>
        <taxon>Marchantia</taxon>
    </lineage>
</organism>
<dbReference type="Gramene" id="Mp7g15920.1">
    <property type="protein sequence ID" value="Mp7g15920.1.cds1"/>
    <property type="gene ID" value="Mp7g15920"/>
</dbReference>
<evidence type="ECO:0000313" key="2">
    <source>
        <dbReference type="Proteomes" id="UP000244005"/>
    </source>
</evidence>
<proteinExistence type="predicted"/>
<dbReference type="AlphaFoldDB" id="A0A2R6WC96"/>
<sequence>MLVMSKSAFRFKSAKNLSGNIGTNCIHPSLKNHHELHKNLITYAFFGSGMHAAIGWNHAWRVAFRILRDTFFNMGILSMIVRSLIRSPQLQRERHS</sequence>